<dbReference type="EMBL" id="CP000478">
    <property type="protein sequence ID" value="ABK18005.1"/>
    <property type="molecule type" value="Genomic_DNA"/>
</dbReference>
<protein>
    <submittedName>
        <fullName evidence="11">Radical SAM domain protein</fullName>
    </submittedName>
</protein>
<proteinExistence type="predicted"/>
<dbReference type="CDD" id="cd02068">
    <property type="entry name" value="radical_SAM_B12_BD"/>
    <property type="match status" value="1"/>
</dbReference>
<evidence type="ECO:0000256" key="1">
    <source>
        <dbReference type="ARBA" id="ARBA00001966"/>
    </source>
</evidence>
<dbReference type="InterPro" id="IPR058240">
    <property type="entry name" value="rSAM_sf"/>
</dbReference>
<dbReference type="SMART" id="SM00729">
    <property type="entry name" value="Elp3"/>
    <property type="match status" value="1"/>
</dbReference>
<dbReference type="InParanoid" id="A0LKQ3"/>
<dbReference type="Pfam" id="PF04055">
    <property type="entry name" value="Radical_SAM"/>
    <property type="match status" value="1"/>
</dbReference>
<dbReference type="SFLD" id="SFLDG01082">
    <property type="entry name" value="B12-binding_domain_containing"/>
    <property type="match status" value="1"/>
</dbReference>
<dbReference type="SFLD" id="SFLDG01123">
    <property type="entry name" value="methyltransferase_(Class_B)"/>
    <property type="match status" value="1"/>
</dbReference>
<dbReference type="eggNOG" id="COG1032">
    <property type="taxonomic scope" value="Bacteria"/>
</dbReference>
<feature type="domain" description="Radical SAM core" evidence="10">
    <location>
        <begin position="155"/>
        <end position="367"/>
    </location>
</feature>
<dbReference type="GO" id="GO:0051539">
    <property type="term" value="F:4 iron, 4 sulfur cluster binding"/>
    <property type="evidence" value="ECO:0007669"/>
    <property type="project" value="UniProtKB-KW"/>
</dbReference>
<dbReference type="PROSITE" id="PS51918">
    <property type="entry name" value="RADICAL_SAM"/>
    <property type="match status" value="1"/>
</dbReference>
<evidence type="ECO:0000313" key="12">
    <source>
        <dbReference type="Proteomes" id="UP000001784"/>
    </source>
</evidence>
<dbReference type="KEGG" id="sfu:Sfum_2324"/>
<dbReference type="HOGENOM" id="CLU_021572_5_1_7"/>
<dbReference type="GO" id="GO:0003824">
    <property type="term" value="F:catalytic activity"/>
    <property type="evidence" value="ECO:0007669"/>
    <property type="project" value="InterPro"/>
</dbReference>
<dbReference type="InterPro" id="IPR023404">
    <property type="entry name" value="rSAM_horseshoe"/>
</dbReference>
<evidence type="ECO:0000259" key="9">
    <source>
        <dbReference type="PROSITE" id="PS51332"/>
    </source>
</evidence>
<evidence type="ECO:0000256" key="4">
    <source>
        <dbReference type="ARBA" id="ARBA00022679"/>
    </source>
</evidence>
<dbReference type="GO" id="GO:0031419">
    <property type="term" value="F:cobalamin binding"/>
    <property type="evidence" value="ECO:0007669"/>
    <property type="project" value="InterPro"/>
</dbReference>
<keyword evidence="5" id="KW-0949">S-adenosyl-L-methionine</keyword>
<reference evidence="11 12" key="1">
    <citation type="submission" date="2006-10" db="EMBL/GenBank/DDBJ databases">
        <title>Complete sequence of Syntrophobacter fumaroxidans MPOB.</title>
        <authorList>
            <consortium name="US DOE Joint Genome Institute"/>
            <person name="Copeland A."/>
            <person name="Lucas S."/>
            <person name="Lapidus A."/>
            <person name="Barry K."/>
            <person name="Detter J.C."/>
            <person name="Glavina del Rio T."/>
            <person name="Hammon N."/>
            <person name="Israni S."/>
            <person name="Pitluck S."/>
            <person name="Goltsman E.G."/>
            <person name="Martinez M."/>
            <person name="Schmutz J."/>
            <person name="Larimer F."/>
            <person name="Land M."/>
            <person name="Hauser L."/>
            <person name="Kyrpides N."/>
            <person name="Kim E."/>
            <person name="Boone D.R."/>
            <person name="Brockman F."/>
            <person name="Culley D."/>
            <person name="Ferry J."/>
            <person name="Gunsalus R."/>
            <person name="McInerney M.J."/>
            <person name="Morrison M."/>
            <person name="Plugge C."/>
            <person name="Rohlin L."/>
            <person name="Scholten J."/>
            <person name="Sieber J."/>
            <person name="Stams A.J.M."/>
            <person name="Worm P."/>
            <person name="Henstra A.M."/>
            <person name="Richardson P."/>
        </authorList>
    </citation>
    <scope>NUCLEOTIDE SEQUENCE [LARGE SCALE GENOMIC DNA]</scope>
    <source>
        <strain evidence="12">DSM 10017 / MPOB</strain>
    </source>
</reference>
<organism evidence="11 12">
    <name type="scientific">Syntrophobacter fumaroxidans (strain DSM 10017 / MPOB)</name>
    <dbReference type="NCBI Taxonomy" id="335543"/>
    <lineage>
        <taxon>Bacteria</taxon>
        <taxon>Pseudomonadati</taxon>
        <taxon>Thermodesulfobacteriota</taxon>
        <taxon>Syntrophobacteria</taxon>
        <taxon>Syntrophobacterales</taxon>
        <taxon>Syntrophobacteraceae</taxon>
        <taxon>Syntrophobacter</taxon>
    </lineage>
</organism>
<accession>A0LKQ3</accession>
<evidence type="ECO:0000313" key="11">
    <source>
        <dbReference type="EMBL" id="ABK18005.1"/>
    </source>
</evidence>
<gene>
    <name evidence="11" type="ordered locus">Sfum_2324</name>
</gene>
<dbReference type="PANTHER" id="PTHR43409:SF7">
    <property type="entry name" value="BLL1977 PROTEIN"/>
    <property type="match status" value="1"/>
</dbReference>
<feature type="domain" description="B12-binding" evidence="9">
    <location>
        <begin position="3"/>
        <end position="132"/>
    </location>
</feature>
<dbReference type="Pfam" id="PF02310">
    <property type="entry name" value="B12-binding"/>
    <property type="match status" value="1"/>
</dbReference>
<dbReference type="PROSITE" id="PS01278">
    <property type="entry name" value="MTTASE_RADICAL"/>
    <property type="match status" value="1"/>
</dbReference>
<sequence>MKVLIVLPATVFANGLPYKTKRRWIMGLALPYMGALTAPHAEVELIDDRMDEINYDGPYDLVGLSVTIGTAERAYEIAAKFRKRGVAVVMGGFHPTLLPEECLQHCDAVVEGEAEYAWPELLEDFRAGRMKSRYKADRFHDLKNLPTPRWDLLDRRKYFVPYLPLQTTRGCPFKCSFCEVPIFYGGTYRHRPIGEVIEDIKRIPTGKVQVVDDNITGSHEYARELFKAMIPLGVRWSCLWTINTSRDAELLDLAVRAGVYHVNIGIESVSQKSLSSINKRQNRVKDYVEMLRELERRGIFYSLNFLFGLDEDTREIFAETMDFLKQVRAPMAFFNTVTPREGTPMRSRLIAENRVLNRMADRYLGMDCLFVPKNMSPREVEDGVWDCFRKFYSIPSIFRRLSTAPAWSYVTQGLPSNLIFWWAVRHRKDPVDYY</sequence>
<dbReference type="Gene3D" id="3.40.50.280">
    <property type="entry name" value="Cobalamin-binding domain"/>
    <property type="match status" value="1"/>
</dbReference>
<keyword evidence="8" id="KW-0411">Iron-sulfur</keyword>
<dbReference type="CDD" id="cd01335">
    <property type="entry name" value="Radical_SAM"/>
    <property type="match status" value="1"/>
</dbReference>
<keyword evidence="6" id="KW-0479">Metal-binding</keyword>
<evidence type="ECO:0000256" key="6">
    <source>
        <dbReference type="ARBA" id="ARBA00022723"/>
    </source>
</evidence>
<dbReference type="AlphaFoldDB" id="A0LKQ3"/>
<keyword evidence="2" id="KW-0004">4Fe-4S</keyword>
<dbReference type="InterPro" id="IPR051198">
    <property type="entry name" value="BchE-like"/>
</dbReference>
<name>A0LKQ3_SYNFM</name>
<dbReference type="GO" id="GO:0046872">
    <property type="term" value="F:metal ion binding"/>
    <property type="evidence" value="ECO:0007669"/>
    <property type="project" value="UniProtKB-KW"/>
</dbReference>
<dbReference type="SFLD" id="SFLDS00029">
    <property type="entry name" value="Radical_SAM"/>
    <property type="match status" value="1"/>
</dbReference>
<evidence type="ECO:0000256" key="3">
    <source>
        <dbReference type="ARBA" id="ARBA00022603"/>
    </source>
</evidence>
<dbReference type="PROSITE" id="PS51332">
    <property type="entry name" value="B12_BINDING"/>
    <property type="match status" value="1"/>
</dbReference>
<dbReference type="SUPFAM" id="SSF102114">
    <property type="entry name" value="Radical SAM enzymes"/>
    <property type="match status" value="1"/>
</dbReference>
<evidence type="ECO:0000259" key="10">
    <source>
        <dbReference type="PROSITE" id="PS51918"/>
    </source>
</evidence>
<dbReference type="InterPro" id="IPR020612">
    <property type="entry name" value="Methylthiotransferase_CS"/>
</dbReference>
<keyword evidence="12" id="KW-1185">Reference proteome</keyword>
<evidence type="ECO:0000256" key="7">
    <source>
        <dbReference type="ARBA" id="ARBA00023004"/>
    </source>
</evidence>
<dbReference type="RefSeq" id="WP_011699174.1">
    <property type="nucleotide sequence ID" value="NC_008554.1"/>
</dbReference>
<keyword evidence="7" id="KW-0408">Iron</keyword>
<dbReference type="InterPro" id="IPR007197">
    <property type="entry name" value="rSAM"/>
</dbReference>
<dbReference type="PANTHER" id="PTHR43409">
    <property type="entry name" value="ANAEROBIC MAGNESIUM-PROTOPORPHYRIN IX MONOMETHYL ESTER CYCLASE-RELATED"/>
    <property type="match status" value="1"/>
</dbReference>
<evidence type="ECO:0000256" key="8">
    <source>
        <dbReference type="ARBA" id="ARBA00023014"/>
    </source>
</evidence>
<keyword evidence="4" id="KW-0808">Transferase</keyword>
<evidence type="ECO:0000256" key="5">
    <source>
        <dbReference type="ARBA" id="ARBA00022691"/>
    </source>
</evidence>
<dbReference type="InterPro" id="IPR034466">
    <property type="entry name" value="Methyltransferase_Class_B"/>
</dbReference>
<evidence type="ECO:0000256" key="2">
    <source>
        <dbReference type="ARBA" id="ARBA00022485"/>
    </source>
</evidence>
<comment type="cofactor">
    <cofactor evidence="1">
        <name>[4Fe-4S] cluster</name>
        <dbReference type="ChEBI" id="CHEBI:49883"/>
    </cofactor>
</comment>
<dbReference type="InterPro" id="IPR006638">
    <property type="entry name" value="Elp3/MiaA/NifB-like_rSAM"/>
</dbReference>
<dbReference type="Proteomes" id="UP000001784">
    <property type="component" value="Chromosome"/>
</dbReference>
<dbReference type="OrthoDB" id="9762608at2"/>
<dbReference type="GO" id="GO:0005829">
    <property type="term" value="C:cytosol"/>
    <property type="evidence" value="ECO:0007669"/>
    <property type="project" value="TreeGrafter"/>
</dbReference>
<keyword evidence="3" id="KW-0489">Methyltransferase</keyword>
<dbReference type="InterPro" id="IPR006158">
    <property type="entry name" value="Cobalamin-bd"/>
</dbReference>
<dbReference type="Gene3D" id="3.80.30.20">
    <property type="entry name" value="tm_1862 like domain"/>
    <property type="match status" value="1"/>
</dbReference>